<evidence type="ECO:0000256" key="12">
    <source>
        <dbReference type="SAM" id="MobiDB-lite"/>
    </source>
</evidence>
<keyword evidence="9 10" id="KW-0472">Membrane</keyword>
<organism evidence="13">
    <name type="scientific">Timema californicum</name>
    <name type="common">California timema</name>
    <name type="synonym">Walking stick</name>
    <dbReference type="NCBI Taxonomy" id="61474"/>
    <lineage>
        <taxon>Eukaryota</taxon>
        <taxon>Metazoa</taxon>
        <taxon>Ecdysozoa</taxon>
        <taxon>Arthropoda</taxon>
        <taxon>Hexapoda</taxon>
        <taxon>Insecta</taxon>
        <taxon>Pterygota</taxon>
        <taxon>Neoptera</taxon>
        <taxon>Polyneoptera</taxon>
        <taxon>Phasmatodea</taxon>
        <taxon>Timematodea</taxon>
        <taxon>Timematoidea</taxon>
        <taxon>Timematidae</taxon>
        <taxon>Timema</taxon>
    </lineage>
</organism>
<keyword evidence="6" id="KW-0999">Mitochondrion inner membrane</keyword>
<dbReference type="PANTHER" id="PTHR45829:SF4">
    <property type="entry name" value="MITOCHONDRIAL CARRIER PROTEIN RIM2"/>
    <property type="match status" value="1"/>
</dbReference>
<evidence type="ECO:0000256" key="6">
    <source>
        <dbReference type="ARBA" id="ARBA00022792"/>
    </source>
</evidence>
<keyword evidence="5" id="KW-0677">Repeat</keyword>
<evidence type="ECO:0000256" key="2">
    <source>
        <dbReference type="ARBA" id="ARBA00006375"/>
    </source>
</evidence>
<dbReference type="PROSITE" id="PS50920">
    <property type="entry name" value="SOLCAR"/>
    <property type="match status" value="1"/>
</dbReference>
<feature type="repeat" description="Solcar" evidence="10">
    <location>
        <begin position="68"/>
        <end position="207"/>
    </location>
</feature>
<sequence>MLQGIEKVELKEVNPHLRGGRVENHLGKTPPSSPDRDSNLDLPVLSSRAQHNKRLANALVVLSSTAEDGKIEVRISVGVAGTVGAIVTCPLEVVKTRLQSSSCGFHVQKVCLPKIATTSSHVTCKTIPPLQRRRLTTVTARSPTQILAISHSAVGSGTPTMGLVQCLRHIVEHEGPRALFKGLGPNLVGVAPSRAIYFCAYSQSKSFLNSVLTPDTAIVHVCSASCADVHKTTLFVDTSSLAIQEPGPVS</sequence>
<dbReference type="PANTHER" id="PTHR45829">
    <property type="entry name" value="MITOCHONDRIAL CARRIER PROTEIN RIM2"/>
    <property type="match status" value="1"/>
</dbReference>
<dbReference type="InterPro" id="IPR049562">
    <property type="entry name" value="SLC25A33/36-like"/>
</dbReference>
<keyword evidence="3 11" id="KW-0813">Transport</keyword>
<evidence type="ECO:0000256" key="5">
    <source>
        <dbReference type="ARBA" id="ARBA00022737"/>
    </source>
</evidence>
<dbReference type="EMBL" id="OE181367">
    <property type="protein sequence ID" value="CAD7573026.1"/>
    <property type="molecule type" value="Genomic_DNA"/>
</dbReference>
<keyword evidence="8" id="KW-0496">Mitochondrion</keyword>
<name>A0A7R9P7X8_TIMCA</name>
<dbReference type="GO" id="GO:1990519">
    <property type="term" value="P:pyrimidine nucleotide import into mitochondrion"/>
    <property type="evidence" value="ECO:0007669"/>
    <property type="project" value="TreeGrafter"/>
</dbReference>
<dbReference type="GO" id="GO:0015218">
    <property type="term" value="F:pyrimidine nucleotide transmembrane transporter activity"/>
    <property type="evidence" value="ECO:0007669"/>
    <property type="project" value="InterPro"/>
</dbReference>
<gene>
    <name evidence="13" type="ORF">TCMB3V08_LOCUS5669</name>
</gene>
<evidence type="ECO:0000256" key="11">
    <source>
        <dbReference type="RuleBase" id="RU000488"/>
    </source>
</evidence>
<evidence type="ECO:0000256" key="9">
    <source>
        <dbReference type="ARBA" id="ARBA00023136"/>
    </source>
</evidence>
<dbReference type="InterPro" id="IPR023395">
    <property type="entry name" value="MCP_dom_sf"/>
</dbReference>
<dbReference type="SUPFAM" id="SSF103506">
    <property type="entry name" value="Mitochondrial carrier"/>
    <property type="match status" value="1"/>
</dbReference>
<accession>A0A7R9P7X8</accession>
<dbReference type="GO" id="GO:0005743">
    <property type="term" value="C:mitochondrial inner membrane"/>
    <property type="evidence" value="ECO:0007669"/>
    <property type="project" value="UniProtKB-SubCell"/>
</dbReference>
<evidence type="ECO:0000256" key="1">
    <source>
        <dbReference type="ARBA" id="ARBA00004448"/>
    </source>
</evidence>
<evidence type="ECO:0000256" key="3">
    <source>
        <dbReference type="ARBA" id="ARBA00022448"/>
    </source>
</evidence>
<evidence type="ECO:0000256" key="10">
    <source>
        <dbReference type="PROSITE-ProRule" id="PRU00282"/>
    </source>
</evidence>
<evidence type="ECO:0000256" key="8">
    <source>
        <dbReference type="ARBA" id="ARBA00023128"/>
    </source>
</evidence>
<reference evidence="13" key="1">
    <citation type="submission" date="2020-11" db="EMBL/GenBank/DDBJ databases">
        <authorList>
            <person name="Tran Van P."/>
        </authorList>
    </citation>
    <scope>NUCLEOTIDE SEQUENCE</scope>
</reference>
<dbReference type="Gene3D" id="1.50.40.10">
    <property type="entry name" value="Mitochondrial carrier domain"/>
    <property type="match status" value="1"/>
</dbReference>
<dbReference type="Pfam" id="PF00153">
    <property type="entry name" value="Mito_carr"/>
    <property type="match status" value="2"/>
</dbReference>
<keyword evidence="4 10" id="KW-0812">Transmembrane</keyword>
<feature type="compositionally biased region" description="Basic and acidic residues" evidence="12">
    <location>
        <begin position="16"/>
        <end position="26"/>
    </location>
</feature>
<dbReference type="InterPro" id="IPR018108">
    <property type="entry name" value="MCP_transmembrane"/>
</dbReference>
<keyword evidence="7" id="KW-1133">Transmembrane helix</keyword>
<comment type="subcellular location">
    <subcellularLocation>
        <location evidence="1">Mitochondrion inner membrane</location>
        <topology evidence="1">Multi-pass membrane protein</topology>
    </subcellularLocation>
</comment>
<evidence type="ECO:0000256" key="4">
    <source>
        <dbReference type="ARBA" id="ARBA00022692"/>
    </source>
</evidence>
<comment type="similarity">
    <text evidence="2 11">Belongs to the mitochondrial carrier (TC 2.A.29) family.</text>
</comment>
<dbReference type="AlphaFoldDB" id="A0A7R9P7X8"/>
<evidence type="ECO:0000256" key="7">
    <source>
        <dbReference type="ARBA" id="ARBA00022989"/>
    </source>
</evidence>
<feature type="region of interest" description="Disordered" evidence="12">
    <location>
        <begin position="16"/>
        <end position="42"/>
    </location>
</feature>
<evidence type="ECO:0000313" key="13">
    <source>
        <dbReference type="EMBL" id="CAD7573026.1"/>
    </source>
</evidence>
<proteinExistence type="inferred from homology"/>
<protein>
    <submittedName>
        <fullName evidence="13">(California timema) hypothetical protein</fullName>
    </submittedName>
</protein>